<proteinExistence type="predicted"/>
<reference evidence="1 2" key="1">
    <citation type="submission" date="2023-01" db="EMBL/GenBank/DDBJ databases">
        <authorList>
            <person name="Whitehead M."/>
        </authorList>
    </citation>
    <scope>NUCLEOTIDE SEQUENCE [LARGE SCALE GENOMIC DNA]</scope>
</reference>
<accession>A0AAV0Y7S1</accession>
<sequence>MIKTYHDKYRNILKSAKSRINIETFKKKLENFQSEAKNSLFDIAACKCVVLSLCNCEKSRKVPTIEQVFIIDQRTTRKMVMTSIDISTTKKLQKKIIRKETDAKRIEKKKLSVVNEINFNSDEVSTEIDDSDEDCIAVLNTLTSSSIKNSQMRFKLPALAMACDRTEISDRLQVQYFRMLVLFQLILKKM</sequence>
<dbReference type="Proteomes" id="UP001160148">
    <property type="component" value="Unassembled WGS sequence"/>
</dbReference>
<organism evidence="1 2">
    <name type="scientific">Macrosiphum euphorbiae</name>
    <name type="common">potato aphid</name>
    <dbReference type="NCBI Taxonomy" id="13131"/>
    <lineage>
        <taxon>Eukaryota</taxon>
        <taxon>Metazoa</taxon>
        <taxon>Ecdysozoa</taxon>
        <taxon>Arthropoda</taxon>
        <taxon>Hexapoda</taxon>
        <taxon>Insecta</taxon>
        <taxon>Pterygota</taxon>
        <taxon>Neoptera</taxon>
        <taxon>Paraneoptera</taxon>
        <taxon>Hemiptera</taxon>
        <taxon>Sternorrhyncha</taxon>
        <taxon>Aphidomorpha</taxon>
        <taxon>Aphidoidea</taxon>
        <taxon>Aphididae</taxon>
        <taxon>Macrosiphini</taxon>
        <taxon>Macrosiphum</taxon>
    </lineage>
</organism>
<protein>
    <submittedName>
        <fullName evidence="1">Uncharacterized protein</fullName>
    </submittedName>
</protein>
<keyword evidence="2" id="KW-1185">Reference proteome</keyword>
<comment type="caution">
    <text evidence="1">The sequence shown here is derived from an EMBL/GenBank/DDBJ whole genome shotgun (WGS) entry which is preliminary data.</text>
</comment>
<name>A0AAV0Y7S1_9HEMI</name>
<evidence type="ECO:0000313" key="1">
    <source>
        <dbReference type="EMBL" id="CAI6376528.1"/>
    </source>
</evidence>
<dbReference type="EMBL" id="CARXXK010001495">
    <property type="protein sequence ID" value="CAI6376528.1"/>
    <property type="molecule type" value="Genomic_DNA"/>
</dbReference>
<dbReference type="AlphaFoldDB" id="A0AAV0Y7S1"/>
<evidence type="ECO:0000313" key="2">
    <source>
        <dbReference type="Proteomes" id="UP001160148"/>
    </source>
</evidence>
<gene>
    <name evidence="1" type="ORF">MEUPH1_LOCUS29891</name>
</gene>